<evidence type="ECO:0000313" key="3">
    <source>
        <dbReference type="Proteomes" id="UP000244855"/>
    </source>
</evidence>
<gene>
    <name evidence="2" type="ORF">DM02DRAFT_698340</name>
</gene>
<accession>A0A2V1D445</accession>
<evidence type="ECO:0000313" key="2">
    <source>
        <dbReference type="EMBL" id="PVH92817.1"/>
    </source>
</evidence>
<organism evidence="2 3">
    <name type="scientific">Periconia macrospinosa</name>
    <dbReference type="NCBI Taxonomy" id="97972"/>
    <lineage>
        <taxon>Eukaryota</taxon>
        <taxon>Fungi</taxon>
        <taxon>Dikarya</taxon>
        <taxon>Ascomycota</taxon>
        <taxon>Pezizomycotina</taxon>
        <taxon>Dothideomycetes</taxon>
        <taxon>Pleosporomycetidae</taxon>
        <taxon>Pleosporales</taxon>
        <taxon>Massarineae</taxon>
        <taxon>Periconiaceae</taxon>
        <taxon>Periconia</taxon>
    </lineage>
</organism>
<dbReference type="AlphaFoldDB" id="A0A2V1D445"/>
<keyword evidence="3" id="KW-1185">Reference proteome</keyword>
<evidence type="ECO:0000256" key="1">
    <source>
        <dbReference type="SAM" id="MobiDB-lite"/>
    </source>
</evidence>
<protein>
    <submittedName>
        <fullName evidence="2">Uncharacterized protein</fullName>
    </submittedName>
</protein>
<feature type="compositionally biased region" description="Low complexity" evidence="1">
    <location>
        <begin position="60"/>
        <end position="72"/>
    </location>
</feature>
<dbReference type="Proteomes" id="UP000244855">
    <property type="component" value="Unassembled WGS sequence"/>
</dbReference>
<name>A0A2V1D445_9PLEO</name>
<sequence>MSHRRYSSEFEFGEEERVSYAASEKPYDHRDFLDRRETFGYSYVLSEEYSSSRFGAPNPSKYSSSYPPIRSSSSKRDRYITGIPSASTRYDAGSVAGSSPILGGADFDDYRTAMDPNTIVRAPIDRDHFHTGSYIFNSGPPRDSDFHHRSDNYHDLEVSASACDDAYNNHIGSARRLDSSGEALSAEMEDRLESPYDYVGKPVESRQWHKRAADLADSSSKAFDEYLRINTVINAREDMGSRYIGYDTYRGAAGHRERGHYVEGFANHMKKQHDSHDTWFSN</sequence>
<reference evidence="2 3" key="1">
    <citation type="journal article" date="2018" name="Sci. Rep.">
        <title>Comparative genomics provides insights into the lifestyle and reveals functional heterogeneity of dark septate endophytic fungi.</title>
        <authorList>
            <person name="Knapp D.G."/>
            <person name="Nemeth J.B."/>
            <person name="Barry K."/>
            <person name="Hainaut M."/>
            <person name="Henrissat B."/>
            <person name="Johnson J."/>
            <person name="Kuo A."/>
            <person name="Lim J.H.P."/>
            <person name="Lipzen A."/>
            <person name="Nolan M."/>
            <person name="Ohm R.A."/>
            <person name="Tamas L."/>
            <person name="Grigoriev I.V."/>
            <person name="Spatafora J.W."/>
            <person name="Nagy L.G."/>
            <person name="Kovacs G.M."/>
        </authorList>
    </citation>
    <scope>NUCLEOTIDE SEQUENCE [LARGE SCALE GENOMIC DNA]</scope>
    <source>
        <strain evidence="2 3">DSE2036</strain>
    </source>
</reference>
<dbReference type="EMBL" id="KZ805645">
    <property type="protein sequence ID" value="PVH92817.1"/>
    <property type="molecule type" value="Genomic_DNA"/>
</dbReference>
<proteinExistence type="predicted"/>
<feature type="region of interest" description="Disordered" evidence="1">
    <location>
        <begin position="51"/>
        <end position="76"/>
    </location>
</feature>
<dbReference type="OrthoDB" id="4767464at2759"/>